<reference evidence="3" key="1">
    <citation type="journal article" date="2019" name="Int. J. Syst. Evol. Microbiol.">
        <title>The Global Catalogue of Microorganisms (GCM) 10K type strain sequencing project: providing services to taxonomists for standard genome sequencing and annotation.</title>
        <authorList>
            <consortium name="The Broad Institute Genomics Platform"/>
            <consortium name="The Broad Institute Genome Sequencing Center for Infectious Disease"/>
            <person name="Wu L."/>
            <person name="Ma J."/>
        </authorList>
    </citation>
    <scope>NUCLEOTIDE SEQUENCE [LARGE SCALE GENOMIC DNA]</scope>
    <source>
        <strain evidence="3">CG52</strain>
    </source>
</reference>
<evidence type="ECO:0000313" key="3">
    <source>
        <dbReference type="Proteomes" id="UP001597322"/>
    </source>
</evidence>
<name>A0ABW4M7I3_9HYPH</name>
<feature type="region of interest" description="Disordered" evidence="1">
    <location>
        <begin position="31"/>
        <end position="62"/>
    </location>
</feature>
<keyword evidence="3" id="KW-1185">Reference proteome</keyword>
<sequence length="207" mass="22779">NPLRKAKAAGEGLELASDVAKAEHRLKEAEEAGRNVKALESKAEQGVASGGGGVRNTSKRRFKDPCDYLAKGNPNGKGPYRGGSYAGVPGSKPLGLESHHMPPKSSYPSWLVDEIGGINRMPSMQMDKTDHLDTASHGTKGFDGIEYRLEQKRLIESGNYREALARDFRDARRIAREEGNPRKYNEAMLEASAYLKCRQKHGLSLKR</sequence>
<proteinExistence type="predicted"/>
<feature type="non-terminal residue" evidence="2">
    <location>
        <position position="1"/>
    </location>
</feature>
<protein>
    <submittedName>
        <fullName evidence="2">Uncharacterized protein</fullName>
    </submittedName>
</protein>
<feature type="compositionally biased region" description="Basic and acidic residues" evidence="1">
    <location>
        <begin position="31"/>
        <end position="43"/>
    </location>
</feature>
<dbReference type="EMBL" id="JBHUEQ010000038">
    <property type="protein sequence ID" value="MFD1747408.1"/>
    <property type="molecule type" value="Genomic_DNA"/>
</dbReference>
<gene>
    <name evidence="2" type="ORF">ACFSE1_18215</name>
</gene>
<dbReference type="RefSeq" id="WP_377404645.1">
    <property type="nucleotide sequence ID" value="NZ_JBHUEQ010000038.1"/>
</dbReference>
<evidence type="ECO:0000313" key="2">
    <source>
        <dbReference type="EMBL" id="MFD1747408.1"/>
    </source>
</evidence>
<organism evidence="2 3">
    <name type="scientific">Rhizobium helianthi</name>
    <dbReference type="NCBI Taxonomy" id="1132695"/>
    <lineage>
        <taxon>Bacteria</taxon>
        <taxon>Pseudomonadati</taxon>
        <taxon>Pseudomonadota</taxon>
        <taxon>Alphaproteobacteria</taxon>
        <taxon>Hyphomicrobiales</taxon>
        <taxon>Rhizobiaceae</taxon>
        <taxon>Rhizobium/Agrobacterium group</taxon>
        <taxon>Rhizobium</taxon>
    </lineage>
</organism>
<accession>A0ABW4M7I3</accession>
<comment type="caution">
    <text evidence="2">The sequence shown here is derived from an EMBL/GenBank/DDBJ whole genome shotgun (WGS) entry which is preliminary data.</text>
</comment>
<evidence type="ECO:0000256" key="1">
    <source>
        <dbReference type="SAM" id="MobiDB-lite"/>
    </source>
</evidence>
<dbReference type="Proteomes" id="UP001597322">
    <property type="component" value="Unassembled WGS sequence"/>
</dbReference>